<dbReference type="EMBL" id="AGWJ02000002">
    <property type="protein sequence ID" value="EHO83458.1"/>
    <property type="molecule type" value="Genomic_DNA"/>
</dbReference>
<dbReference type="Proteomes" id="UP000003233">
    <property type="component" value="Unassembled WGS sequence"/>
</dbReference>
<dbReference type="Pfam" id="PF01553">
    <property type="entry name" value="Acyltransferase"/>
    <property type="match status" value="1"/>
</dbReference>
<keyword evidence="2 4" id="KW-0012">Acyltransferase</keyword>
<dbReference type="SUPFAM" id="SSF69593">
    <property type="entry name" value="Glycerol-3-phosphate (1)-acyltransferase"/>
    <property type="match status" value="1"/>
</dbReference>
<dbReference type="AlphaFoldDB" id="H1PPY3"/>
<keyword evidence="5" id="KW-1185">Reference proteome</keyword>
<dbReference type="BioCyc" id="FSP457404-HMP:GTSQ-477-MONOMER"/>
<evidence type="ECO:0000313" key="4">
    <source>
        <dbReference type="EMBL" id="EHO83458.1"/>
    </source>
</evidence>
<accession>H1PPY3</accession>
<protein>
    <submittedName>
        <fullName evidence="4">1-acylglycerol-3-phosphate O-acyltransferase</fullName>
    </submittedName>
</protein>
<evidence type="ECO:0000256" key="2">
    <source>
        <dbReference type="ARBA" id="ARBA00023315"/>
    </source>
</evidence>
<dbReference type="GO" id="GO:0003841">
    <property type="term" value="F:1-acylglycerol-3-phosphate O-acyltransferase activity"/>
    <property type="evidence" value="ECO:0007669"/>
    <property type="project" value="TreeGrafter"/>
</dbReference>
<dbReference type="CDD" id="cd07989">
    <property type="entry name" value="LPLAT_AGPAT-like"/>
    <property type="match status" value="1"/>
</dbReference>
<keyword evidence="1 4" id="KW-0808">Transferase</keyword>
<gene>
    <name evidence="4" type="ORF">HMPREF0402_00476</name>
</gene>
<dbReference type="SMART" id="SM00563">
    <property type="entry name" value="PlsC"/>
    <property type="match status" value="1"/>
</dbReference>
<dbReference type="PATRIC" id="fig|457404.5.peg.777"/>
<name>H1PPY3_9FUSO</name>
<dbReference type="PANTHER" id="PTHR10434">
    <property type="entry name" value="1-ACYL-SN-GLYCEROL-3-PHOSPHATE ACYLTRANSFERASE"/>
    <property type="match status" value="1"/>
</dbReference>
<dbReference type="PANTHER" id="PTHR10434:SF11">
    <property type="entry name" value="1-ACYL-SN-GLYCEROL-3-PHOSPHATE ACYLTRANSFERASE"/>
    <property type="match status" value="1"/>
</dbReference>
<proteinExistence type="predicted"/>
<comment type="caution">
    <text evidence="4">The sequence shown here is derived from an EMBL/GenBank/DDBJ whole genome shotgun (WGS) entry which is preliminary data.</text>
</comment>
<evidence type="ECO:0000313" key="5">
    <source>
        <dbReference type="Proteomes" id="UP000003233"/>
    </source>
</evidence>
<dbReference type="HOGENOM" id="CLU_1822538_0_0_0"/>
<dbReference type="GO" id="GO:0006654">
    <property type="term" value="P:phosphatidic acid biosynthetic process"/>
    <property type="evidence" value="ECO:0007669"/>
    <property type="project" value="TreeGrafter"/>
</dbReference>
<organism evidence="4 5">
    <name type="scientific">Fusobacterium ulcerans 12-1B</name>
    <dbReference type="NCBI Taxonomy" id="457404"/>
    <lineage>
        <taxon>Bacteria</taxon>
        <taxon>Fusobacteriati</taxon>
        <taxon>Fusobacteriota</taxon>
        <taxon>Fusobacteriia</taxon>
        <taxon>Fusobacteriales</taxon>
        <taxon>Fusobacteriaceae</taxon>
        <taxon>Fusobacterium</taxon>
    </lineage>
</organism>
<sequence>MRKLGENSNVILVDINKNLGEVLQTMAKVLKDGKSVVIFPEGARTRDGKMLEFKKAFAILAKELDIPVVPFGIRGAFEAFPANTKFPKASKIEVKFFEKVSPEGLNYDEIVEKTRESLVKWVEDKI</sequence>
<dbReference type="InterPro" id="IPR002123">
    <property type="entry name" value="Plipid/glycerol_acylTrfase"/>
</dbReference>
<evidence type="ECO:0000259" key="3">
    <source>
        <dbReference type="SMART" id="SM00563"/>
    </source>
</evidence>
<feature type="domain" description="Phospholipid/glycerol acyltransferase" evidence="3">
    <location>
        <begin position="7"/>
        <end position="76"/>
    </location>
</feature>
<reference evidence="4 5" key="1">
    <citation type="submission" date="2012-07" db="EMBL/GenBank/DDBJ databases">
        <title>The Genome Sequence of Fusobacterium ulcerans 12_1B.</title>
        <authorList>
            <consortium name="The Broad Institute Genome Sequencing Platform"/>
            <person name="Earl A."/>
            <person name="Ward D."/>
            <person name="Feldgarden M."/>
            <person name="Gevers D."/>
            <person name="Strauss J."/>
            <person name="Ambrose C.E."/>
            <person name="Allen-Vercoe E."/>
            <person name="Walker B."/>
            <person name="Young S.K."/>
            <person name="Zeng Q."/>
            <person name="Gargeya S."/>
            <person name="Fitzgerald M."/>
            <person name="Haas B."/>
            <person name="Abouelleil A."/>
            <person name="Alvarado L."/>
            <person name="Arachchi H.M."/>
            <person name="Berlin A.M."/>
            <person name="Chapman S.B."/>
            <person name="Goldberg J."/>
            <person name="Griggs A."/>
            <person name="Gujja S."/>
            <person name="Hansen M."/>
            <person name="Howarth C."/>
            <person name="Imamovic A."/>
            <person name="Larimer J."/>
            <person name="McCowen C."/>
            <person name="Montmayeur A."/>
            <person name="Murphy C."/>
            <person name="Neiman D."/>
            <person name="Pearson M."/>
            <person name="Priest M."/>
            <person name="Roberts A."/>
            <person name="Saif S."/>
            <person name="Shea T."/>
            <person name="Sisk P."/>
            <person name="Sykes S."/>
            <person name="Wortman J."/>
            <person name="Nusbaum C."/>
            <person name="Birren B."/>
        </authorList>
    </citation>
    <scope>NUCLEOTIDE SEQUENCE [LARGE SCALE GENOMIC DNA]</scope>
    <source>
        <strain evidence="4 5">12_1B</strain>
    </source>
</reference>
<evidence type="ECO:0000256" key="1">
    <source>
        <dbReference type="ARBA" id="ARBA00022679"/>
    </source>
</evidence>